<sequence length="248" mass="26869">MEIQFQSDIGKRRNMNQDYANVFTNQAGMYLAILADGMGGHLAGDVASKMAVDGLGAAWSTSSITEPEEAEQWLLAEIQKVNEAVYQEGIAHPEMQGMGTTIVGAALLEENFVLAHVGDSRAYLIYHHELQQLTDDHSLVNELLKSGEITKEMAAIHPQKNVLTRSVGSAGQVKIDISVHQGHQAEYLLLCSDGLTNMVSEEDILAIVESENTQETKAKRLINAANDAGGADNITVLLIRFGGEAIHD</sequence>
<dbReference type="CDD" id="cd00143">
    <property type="entry name" value="PP2Cc"/>
    <property type="match status" value="1"/>
</dbReference>
<dbReference type="NCBIfam" id="NF033484">
    <property type="entry name" value="Stp1_PP2C_phos"/>
    <property type="match status" value="1"/>
</dbReference>
<comment type="caution">
    <text evidence="10">The sequence shown here is derived from an EMBL/GenBank/DDBJ whole genome shotgun (WGS) entry which is preliminary data.</text>
</comment>
<comment type="cofactor">
    <cofactor evidence="1">
        <name>Mn(2+)</name>
        <dbReference type="ChEBI" id="CHEBI:29035"/>
    </cofactor>
</comment>
<name>A0AAE4I2E0_9ENTE</name>
<evidence type="ECO:0000256" key="3">
    <source>
        <dbReference type="ARBA" id="ARBA00022723"/>
    </source>
</evidence>
<keyword evidence="5" id="KW-0904">Protein phosphatase</keyword>
<dbReference type="Pfam" id="PF13672">
    <property type="entry name" value="PP2C_2"/>
    <property type="match status" value="1"/>
</dbReference>
<evidence type="ECO:0000256" key="4">
    <source>
        <dbReference type="ARBA" id="ARBA00022801"/>
    </source>
</evidence>
<organism evidence="10 12">
    <name type="scientific">Enterococcus pseudoavium</name>
    <dbReference type="NCBI Taxonomy" id="44007"/>
    <lineage>
        <taxon>Bacteria</taxon>
        <taxon>Bacillati</taxon>
        <taxon>Bacillota</taxon>
        <taxon>Bacilli</taxon>
        <taxon>Lactobacillales</taxon>
        <taxon>Enterococcaceae</taxon>
        <taxon>Enterococcus</taxon>
    </lineage>
</organism>
<evidence type="ECO:0000313" key="11">
    <source>
        <dbReference type="EMBL" id="MDT2771509.1"/>
    </source>
</evidence>
<dbReference type="EMBL" id="JARQAZ010000010">
    <property type="protein sequence ID" value="MDT2771509.1"/>
    <property type="molecule type" value="Genomic_DNA"/>
</dbReference>
<keyword evidence="4" id="KW-0378">Hydrolase</keyword>
<dbReference type="InterPro" id="IPR001932">
    <property type="entry name" value="PPM-type_phosphatase-like_dom"/>
</dbReference>
<dbReference type="AlphaFoldDB" id="A0AAE4I2E0"/>
<evidence type="ECO:0000259" key="9">
    <source>
        <dbReference type="PROSITE" id="PS51746"/>
    </source>
</evidence>
<evidence type="ECO:0000256" key="6">
    <source>
        <dbReference type="ARBA" id="ARBA00023211"/>
    </source>
</evidence>
<reference evidence="10 13" key="1">
    <citation type="submission" date="2023-03" db="EMBL/GenBank/DDBJ databases">
        <authorList>
            <person name="Shen W."/>
            <person name="Cai J."/>
        </authorList>
    </citation>
    <scope>NUCLEOTIDE SEQUENCE</scope>
    <source>
        <strain evidence="10">P69-2</strain>
        <strain evidence="11 13">Y59</strain>
    </source>
</reference>
<protein>
    <recommendedName>
        <fullName evidence="2">protein-serine/threonine phosphatase</fullName>
        <ecNumber evidence="2">3.1.3.16</ecNumber>
    </recommendedName>
</protein>
<evidence type="ECO:0000313" key="13">
    <source>
        <dbReference type="Proteomes" id="UP001269061"/>
    </source>
</evidence>
<dbReference type="PROSITE" id="PS51746">
    <property type="entry name" value="PPM_2"/>
    <property type="match status" value="1"/>
</dbReference>
<feature type="domain" description="PPM-type phosphatase" evidence="9">
    <location>
        <begin position="2"/>
        <end position="241"/>
    </location>
</feature>
<evidence type="ECO:0000256" key="1">
    <source>
        <dbReference type="ARBA" id="ARBA00001936"/>
    </source>
</evidence>
<comment type="catalytic activity">
    <reaction evidence="8">
        <text>O-phospho-L-threonyl-[protein] + H2O = L-threonyl-[protein] + phosphate</text>
        <dbReference type="Rhea" id="RHEA:47004"/>
        <dbReference type="Rhea" id="RHEA-COMP:11060"/>
        <dbReference type="Rhea" id="RHEA-COMP:11605"/>
        <dbReference type="ChEBI" id="CHEBI:15377"/>
        <dbReference type="ChEBI" id="CHEBI:30013"/>
        <dbReference type="ChEBI" id="CHEBI:43474"/>
        <dbReference type="ChEBI" id="CHEBI:61977"/>
        <dbReference type="EC" id="3.1.3.16"/>
    </reaction>
</comment>
<gene>
    <name evidence="10" type="ORF">P7H00_05095</name>
    <name evidence="11" type="ORF">P7H46_11835</name>
</gene>
<dbReference type="RefSeq" id="WP_067624925.1">
    <property type="nucleotide sequence ID" value="NZ_BAAAXL010000029.1"/>
</dbReference>
<dbReference type="EMBL" id="JARQAI010000004">
    <property type="protein sequence ID" value="MDT2736511.1"/>
    <property type="molecule type" value="Genomic_DNA"/>
</dbReference>
<dbReference type="Proteomes" id="UP001180842">
    <property type="component" value="Unassembled WGS sequence"/>
</dbReference>
<dbReference type="InterPro" id="IPR036457">
    <property type="entry name" value="PPM-type-like_dom_sf"/>
</dbReference>
<evidence type="ECO:0000256" key="7">
    <source>
        <dbReference type="ARBA" id="ARBA00047761"/>
    </source>
</evidence>
<dbReference type="PANTHER" id="PTHR47992">
    <property type="entry name" value="PROTEIN PHOSPHATASE"/>
    <property type="match status" value="1"/>
</dbReference>
<dbReference type="GO" id="GO:0004722">
    <property type="term" value="F:protein serine/threonine phosphatase activity"/>
    <property type="evidence" value="ECO:0007669"/>
    <property type="project" value="UniProtKB-EC"/>
</dbReference>
<evidence type="ECO:0000313" key="10">
    <source>
        <dbReference type="EMBL" id="MDT2736511.1"/>
    </source>
</evidence>
<keyword evidence="13" id="KW-1185">Reference proteome</keyword>
<comment type="catalytic activity">
    <reaction evidence="7">
        <text>O-phospho-L-seryl-[protein] + H2O = L-seryl-[protein] + phosphate</text>
        <dbReference type="Rhea" id="RHEA:20629"/>
        <dbReference type="Rhea" id="RHEA-COMP:9863"/>
        <dbReference type="Rhea" id="RHEA-COMP:11604"/>
        <dbReference type="ChEBI" id="CHEBI:15377"/>
        <dbReference type="ChEBI" id="CHEBI:29999"/>
        <dbReference type="ChEBI" id="CHEBI:43474"/>
        <dbReference type="ChEBI" id="CHEBI:83421"/>
        <dbReference type="EC" id="3.1.3.16"/>
    </reaction>
</comment>
<keyword evidence="6" id="KW-0464">Manganese</keyword>
<evidence type="ECO:0000256" key="2">
    <source>
        <dbReference type="ARBA" id="ARBA00013081"/>
    </source>
</evidence>
<keyword evidence="3" id="KW-0479">Metal-binding</keyword>
<dbReference type="SMART" id="SM00331">
    <property type="entry name" value="PP2C_SIG"/>
    <property type="match status" value="1"/>
</dbReference>
<dbReference type="FunFam" id="3.60.40.10:FF:000002">
    <property type="entry name" value="Serine/threonine phosphatase stp"/>
    <property type="match status" value="1"/>
</dbReference>
<dbReference type="GO" id="GO:0046872">
    <property type="term" value="F:metal ion binding"/>
    <property type="evidence" value="ECO:0007669"/>
    <property type="project" value="UniProtKB-KW"/>
</dbReference>
<dbReference type="SMART" id="SM00332">
    <property type="entry name" value="PP2Cc"/>
    <property type="match status" value="1"/>
</dbReference>
<dbReference type="Gene3D" id="3.60.40.10">
    <property type="entry name" value="PPM-type phosphatase domain"/>
    <property type="match status" value="1"/>
</dbReference>
<evidence type="ECO:0000256" key="8">
    <source>
        <dbReference type="ARBA" id="ARBA00048336"/>
    </source>
</evidence>
<dbReference type="SUPFAM" id="SSF81606">
    <property type="entry name" value="PP2C-like"/>
    <property type="match status" value="1"/>
</dbReference>
<accession>A0AAE4I2E0</accession>
<evidence type="ECO:0000313" key="12">
    <source>
        <dbReference type="Proteomes" id="UP001180842"/>
    </source>
</evidence>
<dbReference type="InterPro" id="IPR015655">
    <property type="entry name" value="PP2C"/>
</dbReference>
<evidence type="ECO:0000256" key="5">
    <source>
        <dbReference type="ARBA" id="ARBA00022912"/>
    </source>
</evidence>
<dbReference type="EC" id="3.1.3.16" evidence="2"/>
<proteinExistence type="predicted"/>
<dbReference type="Proteomes" id="UP001269061">
    <property type="component" value="Unassembled WGS sequence"/>
</dbReference>